<dbReference type="RefSeq" id="XP_058346187.1">
    <property type="nucleotide sequence ID" value="XM_058483098.1"/>
</dbReference>
<gene>
    <name evidence="2" type="ORF">O0I10_003023</name>
</gene>
<feature type="compositionally biased region" description="Low complexity" evidence="1">
    <location>
        <begin position="399"/>
        <end position="430"/>
    </location>
</feature>
<feature type="compositionally biased region" description="Basic and acidic residues" evidence="1">
    <location>
        <begin position="572"/>
        <end position="595"/>
    </location>
</feature>
<comment type="caution">
    <text evidence="2">The sequence shown here is derived from an EMBL/GenBank/DDBJ whole genome shotgun (WGS) entry which is preliminary data.</text>
</comment>
<dbReference type="InterPro" id="IPR009072">
    <property type="entry name" value="Histone-fold"/>
</dbReference>
<feature type="compositionally biased region" description="Basic and acidic residues" evidence="1">
    <location>
        <begin position="540"/>
        <end position="556"/>
    </location>
</feature>
<feature type="compositionally biased region" description="Low complexity" evidence="1">
    <location>
        <begin position="507"/>
        <end position="533"/>
    </location>
</feature>
<feature type="compositionally biased region" description="Low complexity" evidence="1">
    <location>
        <begin position="622"/>
        <end position="645"/>
    </location>
</feature>
<feature type="compositionally biased region" description="Basic and acidic residues" evidence="1">
    <location>
        <begin position="387"/>
        <end position="398"/>
    </location>
</feature>
<feature type="compositionally biased region" description="Low complexity" evidence="1">
    <location>
        <begin position="741"/>
        <end position="757"/>
    </location>
</feature>
<feature type="compositionally biased region" description="Basic and acidic residues" evidence="1">
    <location>
        <begin position="611"/>
        <end position="621"/>
    </location>
</feature>
<keyword evidence="3" id="KW-1185">Reference proteome</keyword>
<evidence type="ECO:0000313" key="2">
    <source>
        <dbReference type="EMBL" id="KAJ8661274.1"/>
    </source>
</evidence>
<reference evidence="2 3" key="1">
    <citation type="submission" date="2023-03" db="EMBL/GenBank/DDBJ databases">
        <title>Genome sequence of Lichtheimia ornata CBS 291.66.</title>
        <authorList>
            <person name="Mohabir J.T."/>
            <person name="Shea T.P."/>
            <person name="Kurbessoian T."/>
            <person name="Berby B."/>
            <person name="Fontaine J."/>
            <person name="Livny J."/>
            <person name="Gnirke A."/>
            <person name="Stajich J.E."/>
            <person name="Cuomo C.A."/>
        </authorList>
    </citation>
    <scope>NUCLEOTIDE SEQUENCE [LARGE SCALE GENOMIC DNA]</scope>
    <source>
        <strain evidence="2">CBS 291.66</strain>
    </source>
</reference>
<proteinExistence type="predicted"/>
<dbReference type="GO" id="GO:0046982">
    <property type="term" value="F:protein heterodimerization activity"/>
    <property type="evidence" value="ECO:0007669"/>
    <property type="project" value="InterPro"/>
</dbReference>
<evidence type="ECO:0000313" key="3">
    <source>
        <dbReference type="Proteomes" id="UP001234581"/>
    </source>
</evidence>
<dbReference type="Proteomes" id="UP001234581">
    <property type="component" value="Unassembled WGS sequence"/>
</dbReference>
<sequence length="961" mass="105176">MSRVDARYICQSAANAIISEIGPYRVSNDALQAINHFLDEYLVLLLTSSLSLDLSRIKAVVFTLLPSTLGKNAIVEAELEVKTFTETEAIDYESYERMRMLGTDGQPEFPVNDALPLLREKCLEFCTLADREEQRAYMDPAITPTARQNIAIVPIVAIYVTTVLEHIAEYVLTAIAMTAEHEDTEYIRIKQVFLALVDDIQVGGVFHRMELRDKLEKRAFAMGYKPRTPVPSFHAAAAAPPPPNHMRSSTSGSNNNGGDGFLDICFDDLDIGYDDDVMNPNDRLSVSQYSMRSGVSQRPTSMMSGSTSNGTLSTFDNSSANSSKKAYKVFRKDDGGADRSPLSVSVYDPDAPAMNFEDLIRSGNTMKVSLTPNRLKSIEVKNQMVDDTPKSASWERRSTASSASRATRSLNGTATASSSSAPRRNVSSMSAVPNSSKPKHGVSAAPPPAAATHHHTVKPKSSFGSDRSIKKPSSATAPMPPLPEQKKPAGPLDTRFENPREAPKPPTITTTTNNSASPPSSASPVVVQSPAPITYTPKPVPEKPTNDTSSVKKEQQPQRPRLLRRSSSSSKKSRENLRRQREKEEQEEQRKKAEAALRGLPKPMTPEDVDHESQEQQKEKASLSSKSSNESVSRSITSSNNNDAAPPSPPASEGSNKDQEKGVHFDNERSSSSIVDEPERPSSMTAKRASLVGSSRRQSLHESYAMNDIMRHRLSAAGSVEMTVKAFDSMSKSNIQDVSNTTTPTSTTPTTTTTTTTGRRSPVTMARRSATVEQGNSSHGNGNHGDEEVSSTTTPTPPAMRAPRPSSVLDKVMQFERANSLDDSAQQHHRQQRTASYMPRRERFLYLQREPGLLERRSTTYTTTANPSPRPVTVDAGVQTDPVLVTNHDEDNDGPPALVITDETGVSISKSIHVSDSENLSDKSSEHGLVEGDEEWFLQDDEWDDVQDQENAVVEWLLGEA</sequence>
<feature type="compositionally biased region" description="Low complexity" evidence="1">
    <location>
        <begin position="300"/>
        <end position="319"/>
    </location>
</feature>
<organism evidence="2 3">
    <name type="scientific">Lichtheimia ornata</name>
    <dbReference type="NCBI Taxonomy" id="688661"/>
    <lineage>
        <taxon>Eukaryota</taxon>
        <taxon>Fungi</taxon>
        <taxon>Fungi incertae sedis</taxon>
        <taxon>Mucoromycota</taxon>
        <taxon>Mucoromycotina</taxon>
        <taxon>Mucoromycetes</taxon>
        <taxon>Mucorales</taxon>
        <taxon>Lichtheimiaceae</taxon>
        <taxon>Lichtheimia</taxon>
    </lineage>
</organism>
<dbReference type="Gene3D" id="1.10.20.10">
    <property type="entry name" value="Histone, subunit A"/>
    <property type="match status" value="1"/>
</dbReference>
<accession>A0AAD7V911</accession>
<name>A0AAD7V911_9FUNG</name>
<feature type="compositionally biased region" description="Basic and acidic residues" evidence="1">
    <location>
        <begin position="655"/>
        <end position="669"/>
    </location>
</feature>
<feature type="region of interest" description="Disordered" evidence="1">
    <location>
        <begin position="735"/>
        <end position="805"/>
    </location>
</feature>
<feature type="compositionally biased region" description="Low complexity" evidence="1">
    <location>
        <begin position="557"/>
        <end position="570"/>
    </location>
</feature>
<feature type="region of interest" description="Disordered" evidence="1">
    <location>
        <begin position="292"/>
        <end position="319"/>
    </location>
</feature>
<feature type="region of interest" description="Disordered" evidence="1">
    <location>
        <begin position="380"/>
        <end position="698"/>
    </location>
</feature>
<dbReference type="GeneID" id="83210436"/>
<dbReference type="AlphaFoldDB" id="A0AAD7V911"/>
<evidence type="ECO:0000256" key="1">
    <source>
        <dbReference type="SAM" id="MobiDB-lite"/>
    </source>
</evidence>
<protein>
    <submittedName>
        <fullName evidence="2">Uncharacterized protein</fullName>
    </submittedName>
</protein>
<dbReference type="EMBL" id="JARTCD010000009">
    <property type="protein sequence ID" value="KAJ8661274.1"/>
    <property type="molecule type" value="Genomic_DNA"/>
</dbReference>
<feature type="compositionally biased region" description="Basic and acidic residues" evidence="1">
    <location>
        <begin position="494"/>
        <end position="503"/>
    </location>
</feature>